<sequence length="203" mass="22378">MGHYLSNLRDLRFTLFEVLDRGSVYGTGPFAEIDVATAEDILGEVERLAVHALADSAIEADRNPPVFHPDTHTAPLPESFKKAYDTFMDAEWWRLALPAELGGTNAPPTLYWAFAEMILGANPALWMYAGGPSFARVVFDLGTEEQRAIARAMVDRRWGATMVLTEPDAGSDVGAGRTTAVRQEDGSWHIEGVKRFITNAEHD</sequence>
<dbReference type="SUPFAM" id="SSF56645">
    <property type="entry name" value="Acyl-CoA dehydrogenase NM domain-like"/>
    <property type="match status" value="1"/>
</dbReference>
<dbReference type="Gene3D" id="2.40.110.10">
    <property type="entry name" value="Butyryl-CoA Dehydrogenase, subunit A, domain 2"/>
    <property type="match status" value="1"/>
</dbReference>
<feature type="domain" description="Acyl-CoA oxidase/dehydrogenase middle" evidence="1">
    <location>
        <begin position="162"/>
        <end position="202"/>
    </location>
</feature>
<dbReference type="Pfam" id="PF02770">
    <property type="entry name" value="Acyl-CoA_dh_M"/>
    <property type="match status" value="1"/>
</dbReference>
<evidence type="ECO:0000313" key="3">
    <source>
        <dbReference type="Proteomes" id="UP000632289"/>
    </source>
</evidence>
<reference evidence="2" key="1">
    <citation type="submission" date="2020-09" db="EMBL/GenBank/DDBJ databases">
        <title>Secondary metabolite and genome analysis of marine Streptomyces chumphonensis KK1-2T.</title>
        <authorList>
            <person name="Phongsopitanun W."/>
            <person name="Kanchanasin P."/>
            <person name="Pittayakhajonwut P."/>
            <person name="Suwanborirux K."/>
            <person name="Tanasupawat S."/>
        </authorList>
    </citation>
    <scope>NUCLEOTIDE SEQUENCE</scope>
    <source>
        <strain evidence="2">KK1-2</strain>
    </source>
</reference>
<dbReference type="PANTHER" id="PTHR42803:SF1">
    <property type="entry name" value="BROAD-SPECIFICITY LINEAR ACYL-COA DEHYDROGENASE FADE5"/>
    <property type="match status" value="1"/>
</dbReference>
<feature type="non-terminal residue" evidence="2">
    <location>
        <position position="203"/>
    </location>
</feature>
<dbReference type="GO" id="GO:0016627">
    <property type="term" value="F:oxidoreductase activity, acting on the CH-CH group of donors"/>
    <property type="evidence" value="ECO:0007669"/>
    <property type="project" value="InterPro"/>
</dbReference>
<dbReference type="RefSeq" id="WP_191212118.1">
    <property type="nucleotide sequence ID" value="NZ_JACXYU010000020.1"/>
</dbReference>
<dbReference type="GO" id="GO:0005886">
    <property type="term" value="C:plasma membrane"/>
    <property type="evidence" value="ECO:0007669"/>
    <property type="project" value="TreeGrafter"/>
</dbReference>
<dbReference type="InterPro" id="IPR006091">
    <property type="entry name" value="Acyl-CoA_Oxase/DH_mid-dom"/>
</dbReference>
<dbReference type="Gene3D" id="1.10.540.10">
    <property type="entry name" value="Acyl-CoA dehydrogenase/oxidase, N-terminal domain"/>
    <property type="match status" value="1"/>
</dbReference>
<evidence type="ECO:0000259" key="1">
    <source>
        <dbReference type="Pfam" id="PF02770"/>
    </source>
</evidence>
<protein>
    <submittedName>
        <fullName evidence="2">Acyl-CoA dehydrogenase</fullName>
    </submittedName>
</protein>
<accession>A0A927F3F4</accession>
<comment type="caution">
    <text evidence="2">The sequence shown here is derived from an EMBL/GenBank/DDBJ whole genome shotgun (WGS) entry which is preliminary data.</text>
</comment>
<name>A0A927F3F4_9ACTN</name>
<keyword evidence="3" id="KW-1185">Reference proteome</keyword>
<proteinExistence type="predicted"/>
<gene>
    <name evidence="2" type="ORF">IF129_25075</name>
</gene>
<dbReference type="InterPro" id="IPR052166">
    <property type="entry name" value="Diverse_Acyl-CoA_DH"/>
</dbReference>
<dbReference type="PANTHER" id="PTHR42803">
    <property type="entry name" value="ACYL-COA DEHYDROGENASE"/>
    <property type="match status" value="1"/>
</dbReference>
<dbReference type="InterPro" id="IPR037069">
    <property type="entry name" value="AcylCoA_DH/ox_N_sf"/>
</dbReference>
<organism evidence="2 3">
    <name type="scientific">Streptomyces chumphonensis</name>
    <dbReference type="NCBI Taxonomy" id="1214925"/>
    <lineage>
        <taxon>Bacteria</taxon>
        <taxon>Bacillati</taxon>
        <taxon>Actinomycetota</taxon>
        <taxon>Actinomycetes</taxon>
        <taxon>Kitasatosporales</taxon>
        <taxon>Streptomycetaceae</taxon>
        <taxon>Streptomyces</taxon>
    </lineage>
</organism>
<dbReference type="AlphaFoldDB" id="A0A927F3F4"/>
<dbReference type="InterPro" id="IPR009100">
    <property type="entry name" value="AcylCoA_DH/oxidase_NM_dom_sf"/>
</dbReference>
<dbReference type="GO" id="GO:0050660">
    <property type="term" value="F:flavin adenine dinucleotide binding"/>
    <property type="evidence" value="ECO:0007669"/>
    <property type="project" value="InterPro"/>
</dbReference>
<dbReference type="EMBL" id="JACXYU010000020">
    <property type="protein sequence ID" value="MBD3934824.1"/>
    <property type="molecule type" value="Genomic_DNA"/>
</dbReference>
<evidence type="ECO:0000313" key="2">
    <source>
        <dbReference type="EMBL" id="MBD3934824.1"/>
    </source>
</evidence>
<dbReference type="Proteomes" id="UP000632289">
    <property type="component" value="Unassembled WGS sequence"/>
</dbReference>
<dbReference type="InterPro" id="IPR046373">
    <property type="entry name" value="Acyl-CoA_Oxase/DH_mid-dom_sf"/>
</dbReference>